<dbReference type="InterPro" id="IPR020568">
    <property type="entry name" value="Ribosomal_Su5_D2-typ_SF"/>
</dbReference>
<dbReference type="GO" id="GO:0016075">
    <property type="term" value="P:rRNA catabolic process"/>
    <property type="evidence" value="ECO:0007669"/>
    <property type="project" value="TreeGrafter"/>
</dbReference>
<comment type="caution">
    <text evidence="7">The sequence shown here is derived from an EMBL/GenBank/DDBJ whole genome shotgun (WGS) entry which is preliminary data.</text>
</comment>
<comment type="similarity">
    <text evidence="2">Belongs to the RNase PH family.</text>
</comment>
<dbReference type="InterPro" id="IPR001247">
    <property type="entry name" value="ExoRNase_PH_dom1"/>
</dbReference>
<evidence type="ECO:0000259" key="6">
    <source>
        <dbReference type="Pfam" id="PF01138"/>
    </source>
</evidence>
<keyword evidence="5" id="KW-0539">Nucleus</keyword>
<feature type="domain" description="Exoribonuclease phosphorolytic" evidence="6">
    <location>
        <begin position="3"/>
        <end position="122"/>
    </location>
</feature>
<evidence type="ECO:0000313" key="7">
    <source>
        <dbReference type="EMBL" id="VEL34146.1"/>
    </source>
</evidence>
<evidence type="ECO:0000313" key="8">
    <source>
        <dbReference type="Proteomes" id="UP000784294"/>
    </source>
</evidence>
<dbReference type="GO" id="GO:0071028">
    <property type="term" value="P:nuclear mRNA surveillance"/>
    <property type="evidence" value="ECO:0007669"/>
    <property type="project" value="TreeGrafter"/>
</dbReference>
<comment type="subcellular location">
    <subcellularLocation>
        <location evidence="1">Nucleus</location>
    </subcellularLocation>
</comment>
<dbReference type="Proteomes" id="UP000784294">
    <property type="component" value="Unassembled WGS sequence"/>
</dbReference>
<evidence type="ECO:0000256" key="4">
    <source>
        <dbReference type="ARBA" id="ARBA00022835"/>
    </source>
</evidence>
<dbReference type="GO" id="GO:0000176">
    <property type="term" value="C:nuclear exosome (RNase complex)"/>
    <property type="evidence" value="ECO:0007669"/>
    <property type="project" value="TreeGrafter"/>
</dbReference>
<dbReference type="EMBL" id="CAAALY010247073">
    <property type="protein sequence ID" value="VEL34146.1"/>
    <property type="molecule type" value="Genomic_DNA"/>
</dbReference>
<dbReference type="InterPro" id="IPR050080">
    <property type="entry name" value="RNase_PH"/>
</dbReference>
<protein>
    <recommendedName>
        <fullName evidence="6">Exoribonuclease phosphorolytic domain-containing protein</fullName>
    </recommendedName>
</protein>
<dbReference type="AlphaFoldDB" id="A0A3S5ADH7"/>
<dbReference type="SUPFAM" id="SSF54211">
    <property type="entry name" value="Ribosomal protein S5 domain 2-like"/>
    <property type="match status" value="1"/>
</dbReference>
<dbReference type="GO" id="GO:0006364">
    <property type="term" value="P:rRNA processing"/>
    <property type="evidence" value="ECO:0007669"/>
    <property type="project" value="UniProtKB-KW"/>
</dbReference>
<dbReference type="GO" id="GO:0071051">
    <property type="term" value="P:poly(A)-dependent snoRNA 3'-end processing"/>
    <property type="evidence" value="ECO:0007669"/>
    <property type="project" value="TreeGrafter"/>
</dbReference>
<proteinExistence type="inferred from homology"/>
<keyword evidence="8" id="KW-1185">Reference proteome</keyword>
<evidence type="ECO:0000256" key="1">
    <source>
        <dbReference type="ARBA" id="ARBA00004123"/>
    </source>
</evidence>
<keyword evidence="3" id="KW-0698">rRNA processing</keyword>
<dbReference type="GO" id="GO:0034475">
    <property type="term" value="P:U4 snRNA 3'-end processing"/>
    <property type="evidence" value="ECO:0007669"/>
    <property type="project" value="TreeGrafter"/>
</dbReference>
<dbReference type="Gene3D" id="3.30.230.70">
    <property type="entry name" value="GHMP Kinase, N-terminal domain"/>
    <property type="match status" value="1"/>
</dbReference>
<accession>A0A3S5ADH7</accession>
<dbReference type="GO" id="GO:0003723">
    <property type="term" value="F:RNA binding"/>
    <property type="evidence" value="ECO:0007669"/>
    <property type="project" value="TreeGrafter"/>
</dbReference>
<dbReference type="PANTHER" id="PTHR11953">
    <property type="entry name" value="EXOSOME COMPLEX COMPONENT"/>
    <property type="match status" value="1"/>
</dbReference>
<evidence type="ECO:0000256" key="5">
    <source>
        <dbReference type="ARBA" id="ARBA00023242"/>
    </source>
</evidence>
<name>A0A3S5ADH7_9PLAT</name>
<dbReference type="PANTHER" id="PTHR11953:SF1">
    <property type="entry name" value="EXOSOME COMPLEX COMPONENT RRP46"/>
    <property type="match status" value="1"/>
</dbReference>
<dbReference type="GO" id="GO:0000177">
    <property type="term" value="C:cytoplasmic exosome (RNase complex)"/>
    <property type="evidence" value="ECO:0007669"/>
    <property type="project" value="TreeGrafter"/>
</dbReference>
<gene>
    <name evidence="7" type="ORF">PXEA_LOCUS27586</name>
</gene>
<keyword evidence="4" id="KW-0271">Exosome</keyword>
<reference evidence="7" key="1">
    <citation type="submission" date="2018-11" db="EMBL/GenBank/DDBJ databases">
        <authorList>
            <consortium name="Pathogen Informatics"/>
        </authorList>
    </citation>
    <scope>NUCLEOTIDE SEQUENCE</scope>
</reference>
<dbReference type="InterPro" id="IPR027408">
    <property type="entry name" value="PNPase/RNase_PH_dom_sf"/>
</dbReference>
<organism evidence="7 8">
    <name type="scientific">Protopolystoma xenopodis</name>
    <dbReference type="NCBI Taxonomy" id="117903"/>
    <lineage>
        <taxon>Eukaryota</taxon>
        <taxon>Metazoa</taxon>
        <taxon>Spiralia</taxon>
        <taxon>Lophotrochozoa</taxon>
        <taxon>Platyhelminthes</taxon>
        <taxon>Monogenea</taxon>
        <taxon>Polyopisthocotylea</taxon>
        <taxon>Polystomatidea</taxon>
        <taxon>Polystomatidae</taxon>
        <taxon>Protopolystoma</taxon>
    </lineage>
</organism>
<evidence type="ECO:0000256" key="2">
    <source>
        <dbReference type="ARBA" id="ARBA00006678"/>
    </source>
</evidence>
<evidence type="ECO:0000256" key="3">
    <source>
        <dbReference type="ARBA" id="ARBA00022552"/>
    </source>
</evidence>
<dbReference type="OrthoDB" id="27298at2759"/>
<dbReference type="GO" id="GO:0005730">
    <property type="term" value="C:nucleolus"/>
    <property type="evidence" value="ECO:0007669"/>
    <property type="project" value="TreeGrafter"/>
</dbReference>
<sequence>MDDLFIELNNDCNAVGSATWDFNGHHVAASIYGPDESSIQKSLTHRAYVDVIVTPQFGMHTPRESELEVFLVQLASRLIDVKAFPRSKFTIRITIVAGDSLHPYTVSSACNAISLALMQSGVSMRASIAAVNARFTSNGISPSSTSNDKDIGNVGMLITLCMDITSISAHLTSSRASLLSQDDSILKSDDNLSTGFGVFAMFFGQEYAMGSSNKNINTDSFRSIPHSHNKESPVSPEHLSALFRFSSDFFDSSRDENVPQVSRDGLLSLHKKAYEIANIMIIQLISASSLT</sequence>
<dbReference type="Pfam" id="PF01138">
    <property type="entry name" value="RNase_PH"/>
    <property type="match status" value="1"/>
</dbReference>